<dbReference type="Proteomes" id="UP001165289">
    <property type="component" value="Unassembled WGS sequence"/>
</dbReference>
<proteinExistence type="predicted"/>
<evidence type="ECO:0000256" key="1">
    <source>
        <dbReference type="SAM" id="MobiDB-lite"/>
    </source>
</evidence>
<feature type="compositionally biased region" description="Basic and acidic residues" evidence="1">
    <location>
        <begin position="140"/>
        <end position="164"/>
    </location>
</feature>
<keyword evidence="3" id="KW-1185">Reference proteome</keyword>
<name>A0AAV7K2M9_9METZ</name>
<gene>
    <name evidence="2" type="ORF">LOD99_2482</name>
</gene>
<sequence length="300" mass="33429">MFDFDSPTPSESSDQEASDKAGLAIKTNTGANRFLFPGGLEHKPGRQQPLPPRISHTNRLHTLDTPTNPLAPSKRKEPGQTFPELRAELNQAFSIRDIQVPMTKQSLSSSLQGNPISTAVGNTTSSMSFSTNPALYSRHKGTDKGIDKGLEDRPVLPPLKHTDKAPVLSQVESSKFNKIPPNPLASNPQRNWNVATGFSYTDTAKRRLISPTGDNGTLAKRPNQHDPSPINERHKFRKQKSKEKLPSYSKPPLNIIQHKEAIPTSCMPSLVEKKHKRRNFKLSKENSVSQDYTDTFWFDS</sequence>
<dbReference type="EMBL" id="JAKMXF010000210">
    <property type="protein sequence ID" value="KAI6655193.1"/>
    <property type="molecule type" value="Genomic_DNA"/>
</dbReference>
<dbReference type="AlphaFoldDB" id="A0AAV7K2M9"/>
<protein>
    <submittedName>
        <fullName evidence="2">Uncharacterized protein</fullName>
    </submittedName>
</protein>
<organism evidence="2 3">
    <name type="scientific">Oopsacas minuta</name>
    <dbReference type="NCBI Taxonomy" id="111878"/>
    <lineage>
        <taxon>Eukaryota</taxon>
        <taxon>Metazoa</taxon>
        <taxon>Porifera</taxon>
        <taxon>Hexactinellida</taxon>
        <taxon>Hexasterophora</taxon>
        <taxon>Lyssacinosida</taxon>
        <taxon>Leucopsacidae</taxon>
        <taxon>Oopsacas</taxon>
    </lineage>
</organism>
<accession>A0AAV7K2M9</accession>
<feature type="region of interest" description="Disordered" evidence="1">
    <location>
        <begin position="208"/>
        <end position="250"/>
    </location>
</feature>
<comment type="caution">
    <text evidence="2">The sequence shown here is derived from an EMBL/GenBank/DDBJ whole genome shotgun (WGS) entry which is preliminary data.</text>
</comment>
<feature type="region of interest" description="Disordered" evidence="1">
    <location>
        <begin position="1"/>
        <end position="79"/>
    </location>
</feature>
<reference evidence="2 3" key="1">
    <citation type="journal article" date="2023" name="BMC Biol.">
        <title>The compact genome of the sponge Oopsacas minuta (Hexactinellida) is lacking key metazoan core genes.</title>
        <authorList>
            <person name="Santini S."/>
            <person name="Schenkelaars Q."/>
            <person name="Jourda C."/>
            <person name="Duchesne M."/>
            <person name="Belahbib H."/>
            <person name="Rocher C."/>
            <person name="Selva M."/>
            <person name="Riesgo A."/>
            <person name="Vervoort M."/>
            <person name="Leys S.P."/>
            <person name="Kodjabachian L."/>
            <person name="Le Bivic A."/>
            <person name="Borchiellini C."/>
            <person name="Claverie J.M."/>
            <person name="Renard E."/>
        </authorList>
    </citation>
    <scope>NUCLEOTIDE SEQUENCE [LARGE SCALE GENOMIC DNA]</scope>
    <source>
        <strain evidence="2">SPO-2</strain>
    </source>
</reference>
<evidence type="ECO:0000313" key="2">
    <source>
        <dbReference type="EMBL" id="KAI6655193.1"/>
    </source>
</evidence>
<evidence type="ECO:0000313" key="3">
    <source>
        <dbReference type="Proteomes" id="UP001165289"/>
    </source>
</evidence>
<feature type="region of interest" description="Disordered" evidence="1">
    <location>
        <begin position="131"/>
        <end position="190"/>
    </location>
</feature>